<dbReference type="InterPro" id="IPR028994">
    <property type="entry name" value="Integrin_alpha_N"/>
</dbReference>
<comment type="caution">
    <text evidence="1">The sequence shown here is derived from an EMBL/GenBank/DDBJ whole genome shotgun (WGS) entry which is preliminary data.</text>
</comment>
<sequence>VEQAPNDGMLSTDAVFSINVDGGSPVQLIITASATSNNSTLPDPIGALVANIQAVVDAQGLGGDVVVGVDTSHITFTRTNHLAPSASLEITAANFIAMTELGLEPGLRTGRATQGRRYKVSFTDQVGKTIDVGPEAADYRVIPGDLGSVPEVVSLGDINGDGRADFVAALKNNLSELTPEYDGTNEENFLAPSRAYVHFGTDVIEDATLDENVLVLKLPAPLNTTSAYGTKAVIGSPGDYNGDNINDIAVAIYGEDSAAGFQYQGVYLIFGQAGPWSGEVDVVEDADVVIRGTSGDLSVASAGDVTGDGIDDLLISDRATGTVYLFYGRSAWPSLLGRTDLFVADFSTPWGTPSMDGFVLGGDPGWWHVTERRDLDGGHSGPHSLYYGTEDGHYNMGHNWG</sequence>
<protein>
    <submittedName>
        <fullName evidence="1">Uncharacterized protein</fullName>
    </submittedName>
</protein>
<name>A0A0F8YCR7_9ZZZZ</name>
<gene>
    <name evidence="1" type="ORF">LCGC14_2835270</name>
</gene>
<feature type="non-terminal residue" evidence="1">
    <location>
        <position position="401"/>
    </location>
</feature>
<feature type="non-terminal residue" evidence="1">
    <location>
        <position position="1"/>
    </location>
</feature>
<evidence type="ECO:0000313" key="1">
    <source>
        <dbReference type="EMBL" id="KKK79262.1"/>
    </source>
</evidence>
<dbReference type="AlphaFoldDB" id="A0A0F8YCR7"/>
<accession>A0A0F8YCR7</accession>
<proteinExistence type="predicted"/>
<organism evidence="1">
    <name type="scientific">marine sediment metagenome</name>
    <dbReference type="NCBI Taxonomy" id="412755"/>
    <lineage>
        <taxon>unclassified sequences</taxon>
        <taxon>metagenomes</taxon>
        <taxon>ecological metagenomes</taxon>
    </lineage>
</organism>
<reference evidence="1" key="1">
    <citation type="journal article" date="2015" name="Nature">
        <title>Complex archaea that bridge the gap between prokaryotes and eukaryotes.</title>
        <authorList>
            <person name="Spang A."/>
            <person name="Saw J.H."/>
            <person name="Jorgensen S.L."/>
            <person name="Zaremba-Niedzwiedzka K."/>
            <person name="Martijn J."/>
            <person name="Lind A.E."/>
            <person name="van Eijk R."/>
            <person name="Schleper C."/>
            <person name="Guy L."/>
            <person name="Ettema T.J."/>
        </authorList>
    </citation>
    <scope>NUCLEOTIDE SEQUENCE</scope>
</reference>
<dbReference type="Gene3D" id="2.130.10.130">
    <property type="entry name" value="Integrin alpha, N-terminal"/>
    <property type="match status" value="1"/>
</dbReference>
<dbReference type="SUPFAM" id="SSF69318">
    <property type="entry name" value="Integrin alpha N-terminal domain"/>
    <property type="match status" value="1"/>
</dbReference>
<dbReference type="EMBL" id="LAZR01054109">
    <property type="protein sequence ID" value="KKK79262.1"/>
    <property type="molecule type" value="Genomic_DNA"/>
</dbReference>